<accession>T0ZJV2</accession>
<organism evidence="1">
    <name type="scientific">mine drainage metagenome</name>
    <dbReference type="NCBI Taxonomy" id="410659"/>
    <lineage>
        <taxon>unclassified sequences</taxon>
        <taxon>metagenomes</taxon>
        <taxon>ecological metagenomes</taxon>
    </lineage>
</organism>
<dbReference type="Pfam" id="PF08843">
    <property type="entry name" value="AbiEii"/>
    <property type="match status" value="1"/>
</dbReference>
<reference evidence="1" key="2">
    <citation type="journal article" date="2014" name="ISME J.">
        <title>Microbial stratification in low pH oxic and suboxic macroscopic growths along an acid mine drainage.</title>
        <authorList>
            <person name="Mendez-Garcia C."/>
            <person name="Mesa V."/>
            <person name="Sprenger R.R."/>
            <person name="Richter M."/>
            <person name="Diez M.S."/>
            <person name="Solano J."/>
            <person name="Bargiela R."/>
            <person name="Golyshina O.V."/>
            <person name="Manteca A."/>
            <person name="Ramos J.L."/>
            <person name="Gallego J.R."/>
            <person name="Llorente I."/>
            <person name="Martins Dos Santos V.A."/>
            <person name="Jensen O.N."/>
            <person name="Pelaez A.I."/>
            <person name="Sanchez J."/>
            <person name="Ferrer M."/>
        </authorList>
    </citation>
    <scope>NUCLEOTIDE SEQUENCE</scope>
</reference>
<evidence type="ECO:0000313" key="1">
    <source>
        <dbReference type="EMBL" id="EQD44963.1"/>
    </source>
</evidence>
<dbReference type="AlphaFoldDB" id="T0ZJV2"/>
<dbReference type="Gene3D" id="3.10.450.620">
    <property type="entry name" value="JHP933, nucleotidyltransferase-like core domain"/>
    <property type="match status" value="1"/>
</dbReference>
<name>T0ZJV2_9ZZZZ</name>
<comment type="caution">
    <text evidence="1">The sequence shown here is derived from an EMBL/GenBank/DDBJ whole genome shotgun (WGS) entry which is preliminary data.</text>
</comment>
<sequence>MDDRMISIGTKNEVSSILDSILEYIFSDDTLPNKVLFKGGTALAKVYGINRFSKDIDLSYIGTGYGNITYELRDFVEGLGLAITNLSSNTMEFKVGQRKSSIDISYLRDVMNRDVDFADVMAADGRKYFVKAMDIDEILAEKFRAMMERKEGKDLFDAYAIIKKGIACKKEQIDFKCMHSEPQFPFDHEKFFEILDSWTEHRYIGQISDYVEKQHVIPLKDIKQELKGFIKRIYP</sequence>
<reference evidence="1" key="1">
    <citation type="submission" date="2013-08" db="EMBL/GenBank/DDBJ databases">
        <authorList>
            <person name="Mendez C."/>
            <person name="Richter M."/>
            <person name="Ferrer M."/>
            <person name="Sanchez J."/>
        </authorList>
    </citation>
    <scope>NUCLEOTIDE SEQUENCE</scope>
</reference>
<proteinExistence type="predicted"/>
<dbReference type="EMBL" id="AUZZ01006772">
    <property type="protein sequence ID" value="EQD44963.1"/>
    <property type="molecule type" value="Genomic_DNA"/>
</dbReference>
<dbReference type="InterPro" id="IPR014942">
    <property type="entry name" value="AbiEii"/>
</dbReference>
<gene>
    <name evidence="1" type="ORF">B2A_09377</name>
</gene>
<protein>
    <submittedName>
        <fullName evidence="1">Protein containing DUF1814</fullName>
    </submittedName>
</protein>